<dbReference type="Pfam" id="PF08263">
    <property type="entry name" value="LRRNT_2"/>
    <property type="match status" value="1"/>
</dbReference>
<organism evidence="17 18">
    <name type="scientific">Iris pallida</name>
    <name type="common">Sweet iris</name>
    <dbReference type="NCBI Taxonomy" id="29817"/>
    <lineage>
        <taxon>Eukaryota</taxon>
        <taxon>Viridiplantae</taxon>
        <taxon>Streptophyta</taxon>
        <taxon>Embryophyta</taxon>
        <taxon>Tracheophyta</taxon>
        <taxon>Spermatophyta</taxon>
        <taxon>Magnoliopsida</taxon>
        <taxon>Liliopsida</taxon>
        <taxon>Asparagales</taxon>
        <taxon>Iridaceae</taxon>
        <taxon>Iridoideae</taxon>
        <taxon>Irideae</taxon>
        <taxon>Iris</taxon>
    </lineage>
</organism>
<evidence type="ECO:0000256" key="11">
    <source>
        <dbReference type="ARBA" id="ARBA00023136"/>
    </source>
</evidence>
<evidence type="ECO:0000256" key="12">
    <source>
        <dbReference type="ARBA" id="ARBA00023170"/>
    </source>
</evidence>
<feature type="transmembrane region" description="Helical" evidence="15">
    <location>
        <begin position="379"/>
        <end position="403"/>
    </location>
</feature>
<dbReference type="GO" id="GO:0051606">
    <property type="term" value="P:detection of stimulus"/>
    <property type="evidence" value="ECO:0007669"/>
    <property type="project" value="UniProtKB-ARBA"/>
</dbReference>
<dbReference type="Gene3D" id="3.80.10.10">
    <property type="entry name" value="Ribonuclease Inhibitor"/>
    <property type="match status" value="2"/>
</dbReference>
<evidence type="ECO:0000256" key="2">
    <source>
        <dbReference type="ARBA" id="ARBA00022475"/>
    </source>
</evidence>
<keyword evidence="8" id="KW-0547">Nucleotide-binding</keyword>
<feature type="compositionally biased region" description="Pro residues" evidence="14">
    <location>
        <begin position="350"/>
        <end position="367"/>
    </location>
</feature>
<comment type="subcellular location">
    <subcellularLocation>
        <location evidence="1">Cell membrane</location>
        <topology evidence="1">Single-pass type I membrane protein</topology>
    </subcellularLocation>
</comment>
<reference evidence="17" key="2">
    <citation type="submission" date="2023-04" db="EMBL/GenBank/DDBJ databases">
        <authorList>
            <person name="Bruccoleri R.E."/>
            <person name="Oakeley E.J."/>
            <person name="Faust A.-M."/>
            <person name="Dessus-Babus S."/>
            <person name="Altorfer M."/>
            <person name="Burckhardt D."/>
            <person name="Oertli M."/>
            <person name="Naumann U."/>
            <person name="Petersen F."/>
            <person name="Wong J."/>
        </authorList>
    </citation>
    <scope>NUCLEOTIDE SEQUENCE</scope>
    <source>
        <strain evidence="17">GSM-AAB239-AS_SAM_17_03QT</strain>
        <tissue evidence="17">Leaf</tissue>
    </source>
</reference>
<keyword evidence="6" id="KW-0732">Signal</keyword>
<keyword evidence="3" id="KW-0597">Phosphoprotein</keyword>
<dbReference type="InterPro" id="IPR001245">
    <property type="entry name" value="Ser-Thr/Tyr_kinase_cat_dom"/>
</dbReference>
<dbReference type="AlphaFoldDB" id="A0AAX6GS90"/>
<dbReference type="InterPro" id="IPR032675">
    <property type="entry name" value="LRR_dom_sf"/>
</dbReference>
<sequence>MEGRSLPHSPQSPMRENGKLLLVTTFLMLLIISPSIASWDGIIIGQADYQGLQAFKHSLSDPRGVLRSWNGTGVGACSGAWAGIKCARGQVIAIQLPWRGLGGTLTESVGQLAALRKLSLHDNAIGGQVPSALGFLPSLRGLYLFNNRLSGAIPPSLGRCLSLQALDFSNNFLTGSIPSSITNSTRRLYRLNLSYNNLSGGIPDSIARAPAIAFLSLAHNNLSGTIPGSLGRLSMLRTLDLSGNSITGSVPESLDGLRNLSVLSLNDNLLGGGIPASIGNLSRLSRLDLSDNELRGEVPASLVRLSNLTFFNVSNNNLSGPVPALLSRRFNSSSFRGNILLCGFSPSAPCPSPPPPPSPSPNLPPSPIRRRRGLGTRDIILIAAGITLALLLLLCCVLLCCVVRKRTAASKQQTKAAGGGGGGGAVGRGEKPGTAVGEATVESGGDAGGKLVHFDGPFLFTADDLLCATAEIMGKSTYGTVYKATLEDGNQVAVKRLREKIAKGQREFETEVNALGKIRHPNLLALRAYYLGPKGEKLLVFDYMPKGSLAAFLHARGPDTPIDWPTRMNIAMGTARGLHYLHNDMNMIHGNLTSANVLLDDTTNARISDYGLSRLMTAAANSNVIATAGALGYRAPELSKLKKASTKTDVYSLGVIVLELLTGKSPGESMSGVDLPQWVASIVKEEWTNEVFDLELMRDAAGTTGDELLNTLKLALHCVDPSPAARPEVQQVLQQLEEIKPELAGGGAAAASTSEEATAAAAGPSTATE</sequence>
<evidence type="ECO:0000256" key="3">
    <source>
        <dbReference type="ARBA" id="ARBA00022553"/>
    </source>
</evidence>
<evidence type="ECO:0000313" key="17">
    <source>
        <dbReference type="EMBL" id="KAJ6831111.1"/>
    </source>
</evidence>
<keyword evidence="9" id="KW-0067">ATP-binding</keyword>
<evidence type="ECO:0000256" key="7">
    <source>
        <dbReference type="ARBA" id="ARBA00022737"/>
    </source>
</evidence>
<keyword evidence="5 15" id="KW-0812">Transmembrane</keyword>
<keyword evidence="4" id="KW-0433">Leucine-rich repeat</keyword>
<feature type="region of interest" description="Disordered" evidence="14">
    <location>
        <begin position="744"/>
        <end position="769"/>
    </location>
</feature>
<keyword evidence="18" id="KW-1185">Reference proteome</keyword>
<dbReference type="GO" id="GO:0005886">
    <property type="term" value="C:plasma membrane"/>
    <property type="evidence" value="ECO:0007669"/>
    <property type="project" value="UniProtKB-SubCell"/>
</dbReference>
<evidence type="ECO:0000256" key="1">
    <source>
        <dbReference type="ARBA" id="ARBA00004251"/>
    </source>
</evidence>
<dbReference type="InterPro" id="IPR001611">
    <property type="entry name" value="Leu-rich_rpt"/>
</dbReference>
<evidence type="ECO:0000313" key="18">
    <source>
        <dbReference type="Proteomes" id="UP001140949"/>
    </source>
</evidence>
<protein>
    <submittedName>
        <fullName evidence="17">Leucine-rich repeat receptor-like protein kinase IMK3</fullName>
    </submittedName>
</protein>
<feature type="compositionally biased region" description="Low complexity" evidence="14">
    <location>
        <begin position="749"/>
        <end position="769"/>
    </location>
</feature>
<dbReference type="PANTHER" id="PTHR48008">
    <property type="entry name" value="LEUCINE-RICH REPEAT RECEPTOR-LIKE PROTEIN KINASE IMK3-RELATED"/>
    <property type="match status" value="1"/>
</dbReference>
<dbReference type="FunFam" id="3.80.10.10:FF:000470">
    <property type="entry name" value="LRR receptor-like serine/threonine-protein kinase RPK2"/>
    <property type="match status" value="1"/>
</dbReference>
<evidence type="ECO:0000256" key="9">
    <source>
        <dbReference type="ARBA" id="ARBA00022840"/>
    </source>
</evidence>
<gene>
    <name evidence="17" type="ORF">M6B38_350365</name>
</gene>
<evidence type="ECO:0000256" key="15">
    <source>
        <dbReference type="SAM" id="Phobius"/>
    </source>
</evidence>
<dbReference type="Pfam" id="PF07714">
    <property type="entry name" value="PK_Tyr_Ser-Thr"/>
    <property type="match status" value="1"/>
</dbReference>
<dbReference type="Gene3D" id="1.10.510.10">
    <property type="entry name" value="Transferase(Phosphotransferase) domain 1"/>
    <property type="match status" value="1"/>
</dbReference>
<evidence type="ECO:0000256" key="13">
    <source>
        <dbReference type="ARBA" id="ARBA00023180"/>
    </source>
</evidence>
<keyword evidence="2" id="KW-1003">Cell membrane</keyword>
<evidence type="ECO:0000256" key="14">
    <source>
        <dbReference type="SAM" id="MobiDB-lite"/>
    </source>
</evidence>
<evidence type="ECO:0000259" key="16">
    <source>
        <dbReference type="PROSITE" id="PS50011"/>
    </source>
</evidence>
<dbReference type="SUPFAM" id="SSF56112">
    <property type="entry name" value="Protein kinase-like (PK-like)"/>
    <property type="match status" value="1"/>
</dbReference>
<dbReference type="Pfam" id="PF00560">
    <property type="entry name" value="LRR_1"/>
    <property type="match status" value="5"/>
</dbReference>
<dbReference type="FunFam" id="3.80.10.10:FF:000400">
    <property type="entry name" value="Nuclear pore complex protein NUP107"/>
    <property type="match status" value="1"/>
</dbReference>
<keyword evidence="10 15" id="KW-1133">Transmembrane helix</keyword>
<dbReference type="PROSITE" id="PS50011">
    <property type="entry name" value="PROTEIN_KINASE_DOM"/>
    <property type="match status" value="1"/>
</dbReference>
<dbReference type="CDD" id="cd14066">
    <property type="entry name" value="STKc_IRAK"/>
    <property type="match status" value="1"/>
</dbReference>
<dbReference type="SMART" id="SM00369">
    <property type="entry name" value="LRR_TYP"/>
    <property type="match status" value="5"/>
</dbReference>
<name>A0AAX6GS90_IRIPA</name>
<feature type="region of interest" description="Disordered" evidence="14">
    <location>
        <begin position="350"/>
        <end position="369"/>
    </location>
</feature>
<dbReference type="SUPFAM" id="SSF52058">
    <property type="entry name" value="L domain-like"/>
    <property type="match status" value="1"/>
</dbReference>
<dbReference type="InterPro" id="IPR052451">
    <property type="entry name" value="Ser/Thr_kinase-like"/>
</dbReference>
<keyword evidence="17" id="KW-0418">Kinase</keyword>
<dbReference type="EMBL" id="JANAVB010016999">
    <property type="protein sequence ID" value="KAJ6831111.1"/>
    <property type="molecule type" value="Genomic_DNA"/>
</dbReference>
<dbReference type="InterPro" id="IPR000719">
    <property type="entry name" value="Prot_kinase_dom"/>
</dbReference>
<feature type="compositionally biased region" description="Gly residues" evidence="14">
    <location>
        <begin position="417"/>
        <end position="427"/>
    </location>
</feature>
<evidence type="ECO:0000256" key="8">
    <source>
        <dbReference type="ARBA" id="ARBA00022741"/>
    </source>
</evidence>
<evidence type="ECO:0000256" key="5">
    <source>
        <dbReference type="ARBA" id="ARBA00022692"/>
    </source>
</evidence>
<keyword evidence="11 15" id="KW-0472">Membrane</keyword>
<dbReference type="GO" id="GO:0004672">
    <property type="term" value="F:protein kinase activity"/>
    <property type="evidence" value="ECO:0007669"/>
    <property type="project" value="InterPro"/>
</dbReference>
<dbReference type="Pfam" id="PF13855">
    <property type="entry name" value="LRR_8"/>
    <property type="match status" value="1"/>
</dbReference>
<keyword evidence="17" id="KW-0808">Transferase</keyword>
<feature type="region of interest" description="Disordered" evidence="14">
    <location>
        <begin position="412"/>
        <end position="442"/>
    </location>
</feature>
<keyword evidence="7" id="KW-0677">Repeat</keyword>
<reference evidence="17" key="1">
    <citation type="journal article" date="2023" name="GigaByte">
        <title>Genome assembly of the bearded iris, Iris pallida Lam.</title>
        <authorList>
            <person name="Bruccoleri R.E."/>
            <person name="Oakeley E.J."/>
            <person name="Faust A.M.E."/>
            <person name="Altorfer M."/>
            <person name="Dessus-Babus S."/>
            <person name="Burckhardt D."/>
            <person name="Oertli M."/>
            <person name="Naumann U."/>
            <person name="Petersen F."/>
            <person name="Wong J."/>
        </authorList>
    </citation>
    <scope>NUCLEOTIDE SEQUENCE</scope>
    <source>
        <strain evidence="17">GSM-AAB239-AS_SAM_17_03QT</strain>
    </source>
</reference>
<dbReference type="InterPro" id="IPR013210">
    <property type="entry name" value="LRR_N_plant-typ"/>
</dbReference>
<dbReference type="InterPro" id="IPR003591">
    <property type="entry name" value="Leu-rich_rpt_typical-subtyp"/>
</dbReference>
<dbReference type="PANTHER" id="PTHR48008:SF6">
    <property type="entry name" value="LEUCINE-RICH REPEAT RECEPTOR-LIKE PROTEIN KINASE IMK3-RELATED"/>
    <property type="match status" value="1"/>
</dbReference>
<dbReference type="FunFam" id="3.30.200.20:FF:000486">
    <property type="entry name" value="Leucine-rich repeat receptor-like protein kinase"/>
    <property type="match status" value="1"/>
</dbReference>
<dbReference type="PRINTS" id="PR00019">
    <property type="entry name" value="LEURICHRPT"/>
</dbReference>
<evidence type="ECO:0000256" key="10">
    <source>
        <dbReference type="ARBA" id="ARBA00022989"/>
    </source>
</evidence>
<feature type="domain" description="Protein kinase" evidence="16">
    <location>
        <begin position="467"/>
        <end position="743"/>
    </location>
</feature>
<comment type="caution">
    <text evidence="17">The sequence shown here is derived from an EMBL/GenBank/DDBJ whole genome shotgun (WGS) entry which is preliminary data.</text>
</comment>
<dbReference type="FunFam" id="1.10.510.10:FF:000480">
    <property type="entry name" value="Pollen receptor-like kinase 1"/>
    <property type="match status" value="1"/>
</dbReference>
<dbReference type="InterPro" id="IPR011009">
    <property type="entry name" value="Kinase-like_dom_sf"/>
</dbReference>
<keyword evidence="12 17" id="KW-0675">Receptor</keyword>
<evidence type="ECO:0000256" key="4">
    <source>
        <dbReference type="ARBA" id="ARBA00022614"/>
    </source>
</evidence>
<proteinExistence type="predicted"/>
<accession>A0AAX6GS90</accession>
<dbReference type="Proteomes" id="UP001140949">
    <property type="component" value="Unassembled WGS sequence"/>
</dbReference>
<dbReference type="Gene3D" id="3.30.200.20">
    <property type="entry name" value="Phosphorylase Kinase, domain 1"/>
    <property type="match status" value="1"/>
</dbReference>
<keyword evidence="13" id="KW-0325">Glycoprotein</keyword>
<dbReference type="GO" id="GO:0005524">
    <property type="term" value="F:ATP binding"/>
    <property type="evidence" value="ECO:0007669"/>
    <property type="project" value="UniProtKB-KW"/>
</dbReference>
<dbReference type="FunFam" id="3.80.10.10:FF:000722">
    <property type="entry name" value="Leucine-rich repeat receptor-like protein kinase"/>
    <property type="match status" value="1"/>
</dbReference>
<evidence type="ECO:0000256" key="6">
    <source>
        <dbReference type="ARBA" id="ARBA00022729"/>
    </source>
</evidence>